<evidence type="ECO:0000313" key="4">
    <source>
        <dbReference type="Proteomes" id="UP000266906"/>
    </source>
</evidence>
<dbReference type="EMBL" id="RKQG01000003">
    <property type="protein sequence ID" value="RPE27750.1"/>
    <property type="molecule type" value="Genomic_DNA"/>
</dbReference>
<dbReference type="InterPro" id="IPR011051">
    <property type="entry name" value="RmlC_Cupin_sf"/>
</dbReference>
<evidence type="ECO:0000256" key="1">
    <source>
        <dbReference type="SAM" id="MobiDB-lite"/>
    </source>
</evidence>
<dbReference type="AlphaFoldDB" id="A0A3N4RLB7"/>
<organism evidence="3 4">
    <name type="scientific">Kitasatospora cineracea</name>
    <dbReference type="NCBI Taxonomy" id="88074"/>
    <lineage>
        <taxon>Bacteria</taxon>
        <taxon>Bacillati</taxon>
        <taxon>Actinomycetota</taxon>
        <taxon>Actinomycetes</taxon>
        <taxon>Kitasatosporales</taxon>
        <taxon>Streptomycetaceae</taxon>
        <taxon>Kitasatospora</taxon>
    </lineage>
</organism>
<dbReference type="Gene3D" id="2.60.120.10">
    <property type="entry name" value="Jelly Rolls"/>
    <property type="match status" value="1"/>
</dbReference>
<comment type="caution">
    <text evidence="3">The sequence shown here is derived from an EMBL/GenBank/DDBJ whole genome shotgun (WGS) entry which is preliminary data.</text>
</comment>
<proteinExistence type="predicted"/>
<reference evidence="3 4" key="1">
    <citation type="submission" date="2018-11" db="EMBL/GenBank/DDBJ databases">
        <title>Sequencing the genomes of 1000 actinobacteria strains.</title>
        <authorList>
            <person name="Klenk H.-P."/>
        </authorList>
    </citation>
    <scope>NUCLEOTIDE SEQUENCE [LARGE SCALE GENOMIC DNA]</scope>
    <source>
        <strain evidence="3 4">DSM 44781</strain>
    </source>
</reference>
<keyword evidence="4" id="KW-1185">Reference proteome</keyword>
<dbReference type="InterPro" id="IPR014710">
    <property type="entry name" value="RmlC-like_jellyroll"/>
</dbReference>
<evidence type="ECO:0000313" key="3">
    <source>
        <dbReference type="EMBL" id="RPE27750.1"/>
    </source>
</evidence>
<accession>A0A3N4RLB7</accession>
<protein>
    <submittedName>
        <fullName evidence="3">Cupin domain</fullName>
    </submittedName>
</protein>
<name>A0A3N4RLB7_9ACTN</name>
<feature type="region of interest" description="Disordered" evidence="1">
    <location>
        <begin position="1"/>
        <end position="20"/>
    </location>
</feature>
<dbReference type="Pfam" id="PF07883">
    <property type="entry name" value="Cupin_2"/>
    <property type="match status" value="1"/>
</dbReference>
<gene>
    <name evidence="3" type="ORF">EDD38_7038</name>
</gene>
<evidence type="ECO:0000259" key="2">
    <source>
        <dbReference type="Pfam" id="PF07883"/>
    </source>
</evidence>
<dbReference type="Proteomes" id="UP000266906">
    <property type="component" value="Unassembled WGS sequence"/>
</dbReference>
<feature type="domain" description="Cupin type-2" evidence="2">
    <location>
        <begin position="34"/>
        <end position="99"/>
    </location>
</feature>
<dbReference type="RefSeq" id="WP_123821252.1">
    <property type="nucleotide sequence ID" value="NZ_RKQG01000003.1"/>
</dbReference>
<sequence>MEIIDSGHFRPAPDGSPHYAEHLSVPALSFGTYSLPAGSTDDQSPHLQDEVYVVTRGRARFTSGARTVDVAPGTSLFVPAREPHRFHDITEDLVALVVFAPAYSGVPGPADPDPADGLD</sequence>
<dbReference type="SUPFAM" id="SSF51182">
    <property type="entry name" value="RmlC-like cupins"/>
    <property type="match status" value="1"/>
</dbReference>
<dbReference type="InterPro" id="IPR013096">
    <property type="entry name" value="Cupin_2"/>
</dbReference>